<dbReference type="RefSeq" id="WP_301238118.1">
    <property type="nucleotide sequence ID" value="NZ_JANRHH010000028.1"/>
</dbReference>
<evidence type="ECO:0000256" key="6">
    <source>
        <dbReference type="ARBA" id="ARBA00022679"/>
    </source>
</evidence>
<dbReference type="InterPro" id="IPR000794">
    <property type="entry name" value="Beta-ketoacyl_synthase"/>
</dbReference>
<comment type="similarity">
    <text evidence="2 14 15">Belongs to the thiolase-like superfamily. Beta-ketoacyl-ACP synthases family.</text>
</comment>
<dbReference type="Proteomes" id="UP001174196">
    <property type="component" value="Unassembled WGS sequence"/>
</dbReference>
<evidence type="ECO:0000256" key="10">
    <source>
        <dbReference type="ARBA" id="ARBA00023315"/>
    </source>
</evidence>
<evidence type="ECO:0000256" key="7">
    <source>
        <dbReference type="ARBA" id="ARBA00022832"/>
    </source>
</evidence>
<comment type="catalytic activity">
    <reaction evidence="12 14">
        <text>(9Z)-hexadecenoyl-[ACP] + malonyl-[ACP] + H(+) = 3-oxo-(11Z)-octadecenoyl-[ACP] + holo-[ACP] + CO2</text>
        <dbReference type="Rhea" id="RHEA:55040"/>
        <dbReference type="Rhea" id="RHEA-COMP:9623"/>
        <dbReference type="Rhea" id="RHEA-COMP:9685"/>
        <dbReference type="Rhea" id="RHEA-COMP:10800"/>
        <dbReference type="Rhea" id="RHEA-COMP:14074"/>
        <dbReference type="ChEBI" id="CHEBI:15378"/>
        <dbReference type="ChEBI" id="CHEBI:16526"/>
        <dbReference type="ChEBI" id="CHEBI:64479"/>
        <dbReference type="ChEBI" id="CHEBI:78449"/>
        <dbReference type="ChEBI" id="CHEBI:83989"/>
        <dbReference type="ChEBI" id="CHEBI:138538"/>
        <dbReference type="EC" id="2.3.1.179"/>
    </reaction>
</comment>
<feature type="domain" description="Ketosynthase family 3 (KS3)" evidence="16">
    <location>
        <begin position="2"/>
        <end position="410"/>
    </location>
</feature>
<dbReference type="InterPro" id="IPR014031">
    <property type="entry name" value="Ketoacyl_synth_C"/>
</dbReference>
<keyword evidence="8" id="KW-0443">Lipid metabolism</keyword>
<dbReference type="SUPFAM" id="SSF53901">
    <property type="entry name" value="Thiolase-like"/>
    <property type="match status" value="2"/>
</dbReference>
<keyword evidence="6 14" id="KW-0808">Transferase</keyword>
<dbReference type="PIRSF" id="PIRSF000447">
    <property type="entry name" value="KAS_II"/>
    <property type="match status" value="1"/>
</dbReference>
<dbReference type="Pfam" id="PF02801">
    <property type="entry name" value="Ketoacyl-synt_C"/>
    <property type="match status" value="1"/>
</dbReference>
<dbReference type="NCBIfam" id="NF005589">
    <property type="entry name" value="PRK07314.1"/>
    <property type="match status" value="1"/>
</dbReference>
<evidence type="ECO:0000256" key="13">
    <source>
        <dbReference type="ARBA" id="ARBA00047659"/>
    </source>
</evidence>
<evidence type="ECO:0000259" key="16">
    <source>
        <dbReference type="PROSITE" id="PS52004"/>
    </source>
</evidence>
<dbReference type="SMART" id="SM00825">
    <property type="entry name" value="PKS_KS"/>
    <property type="match status" value="1"/>
</dbReference>
<organism evidence="17 18">
    <name type="scientific">Polycladomyces subterraneus</name>
    <dbReference type="NCBI Taxonomy" id="1016997"/>
    <lineage>
        <taxon>Bacteria</taxon>
        <taxon>Bacillati</taxon>
        <taxon>Bacillota</taxon>
        <taxon>Bacilli</taxon>
        <taxon>Bacillales</taxon>
        <taxon>Thermoactinomycetaceae</taxon>
        <taxon>Polycladomyces</taxon>
    </lineage>
</organism>
<dbReference type="Pfam" id="PF00109">
    <property type="entry name" value="ketoacyl-synt"/>
    <property type="match status" value="1"/>
</dbReference>
<evidence type="ECO:0000256" key="14">
    <source>
        <dbReference type="PIRNR" id="PIRNR000447"/>
    </source>
</evidence>
<evidence type="ECO:0000256" key="4">
    <source>
        <dbReference type="ARBA" id="ARBA00014657"/>
    </source>
</evidence>
<evidence type="ECO:0000256" key="1">
    <source>
        <dbReference type="ARBA" id="ARBA00005194"/>
    </source>
</evidence>
<dbReference type="Gene3D" id="3.40.47.10">
    <property type="match status" value="1"/>
</dbReference>
<evidence type="ECO:0000256" key="8">
    <source>
        <dbReference type="ARBA" id="ARBA00023098"/>
    </source>
</evidence>
<dbReference type="PROSITE" id="PS52004">
    <property type="entry name" value="KS3_2"/>
    <property type="match status" value="1"/>
</dbReference>
<evidence type="ECO:0000256" key="2">
    <source>
        <dbReference type="ARBA" id="ARBA00008467"/>
    </source>
</evidence>
<comment type="function">
    <text evidence="11 14">Involved in the type II fatty acid elongation cycle. Catalyzes the elongation of a wide range of acyl-ACP by the addition of two carbons from malonyl-ACP to an acyl acceptor. Can efficiently catalyze the conversion of palmitoleoyl-ACP (cis-hexadec-9-enoyl-ACP) to cis-vaccenoyl-ACP (cis-octadec-11-enoyl-ACP), an essential step in the thermal regulation of fatty acid composition.</text>
</comment>
<keyword evidence="9 14" id="KW-0275">Fatty acid biosynthesis</keyword>
<dbReference type="InterPro" id="IPR018201">
    <property type="entry name" value="Ketoacyl_synth_AS"/>
</dbReference>
<protein>
    <recommendedName>
        <fullName evidence="4 14">3-oxoacyl-[acyl-carrier-protein] synthase 2</fullName>
        <ecNumber evidence="3 14">2.3.1.179</ecNumber>
    </recommendedName>
</protein>
<dbReference type="InterPro" id="IPR017568">
    <property type="entry name" value="3-oxoacyl-ACP_synth-2"/>
</dbReference>
<evidence type="ECO:0000256" key="12">
    <source>
        <dbReference type="ARBA" id="ARBA00047318"/>
    </source>
</evidence>
<evidence type="ECO:0000313" key="18">
    <source>
        <dbReference type="Proteomes" id="UP001174196"/>
    </source>
</evidence>
<dbReference type="EC" id="2.3.1.179" evidence="3 14"/>
<dbReference type="InterPro" id="IPR014030">
    <property type="entry name" value="Ketoacyl_synth_N"/>
</dbReference>
<evidence type="ECO:0000256" key="11">
    <source>
        <dbReference type="ARBA" id="ARBA00024006"/>
    </source>
</evidence>
<dbReference type="GO" id="GO:0004315">
    <property type="term" value="F:3-oxoacyl-[acyl-carrier-protein] synthase activity"/>
    <property type="evidence" value="ECO:0007669"/>
    <property type="project" value="UniProtKB-EC"/>
</dbReference>
<reference evidence="17" key="1">
    <citation type="submission" date="2022-08" db="EMBL/GenBank/DDBJ databases">
        <title>Polycladomyces zharkentsis sp. nov., a novel thermophilic CMC and starch-degrading bacterium isolated from a geothermal spring in Kazakhstan.</title>
        <authorList>
            <person name="Mashzhan A."/>
            <person name="Kistaubaeva A."/>
            <person name="Javier-Lopez R."/>
            <person name="Birkeland N.-K."/>
        </authorList>
    </citation>
    <scope>NUCLEOTIDE SEQUENCE</scope>
    <source>
        <strain evidence="17">KSR 13</strain>
    </source>
</reference>
<accession>A0ABT8IL02</accession>
<evidence type="ECO:0000256" key="9">
    <source>
        <dbReference type="ARBA" id="ARBA00023160"/>
    </source>
</evidence>
<keyword evidence="18" id="KW-1185">Reference proteome</keyword>
<dbReference type="EMBL" id="JANRHH010000028">
    <property type="protein sequence ID" value="MDN4593395.1"/>
    <property type="molecule type" value="Genomic_DNA"/>
</dbReference>
<dbReference type="InterPro" id="IPR016039">
    <property type="entry name" value="Thiolase-like"/>
</dbReference>
<keyword evidence="10 14" id="KW-0012">Acyltransferase</keyword>
<dbReference type="PROSITE" id="PS00606">
    <property type="entry name" value="KS3_1"/>
    <property type="match status" value="1"/>
</dbReference>
<dbReference type="InterPro" id="IPR020841">
    <property type="entry name" value="PKS_Beta-ketoAc_synthase_dom"/>
</dbReference>
<dbReference type="PANTHER" id="PTHR11712:SF336">
    <property type="entry name" value="3-OXOACYL-[ACYL-CARRIER-PROTEIN] SYNTHASE, MITOCHONDRIAL"/>
    <property type="match status" value="1"/>
</dbReference>
<dbReference type="CDD" id="cd00834">
    <property type="entry name" value="KAS_I_II"/>
    <property type="match status" value="1"/>
</dbReference>
<dbReference type="NCBIfam" id="TIGR03150">
    <property type="entry name" value="fabF"/>
    <property type="match status" value="1"/>
</dbReference>
<comment type="catalytic activity">
    <reaction evidence="13 14">
        <text>a fatty acyl-[ACP] + malonyl-[ACP] + H(+) = a 3-oxoacyl-[ACP] + holo-[ACP] + CO2</text>
        <dbReference type="Rhea" id="RHEA:22836"/>
        <dbReference type="Rhea" id="RHEA-COMP:9623"/>
        <dbReference type="Rhea" id="RHEA-COMP:9685"/>
        <dbReference type="Rhea" id="RHEA-COMP:9916"/>
        <dbReference type="Rhea" id="RHEA-COMP:14125"/>
        <dbReference type="ChEBI" id="CHEBI:15378"/>
        <dbReference type="ChEBI" id="CHEBI:16526"/>
        <dbReference type="ChEBI" id="CHEBI:64479"/>
        <dbReference type="ChEBI" id="CHEBI:78449"/>
        <dbReference type="ChEBI" id="CHEBI:78776"/>
        <dbReference type="ChEBI" id="CHEBI:138651"/>
    </reaction>
</comment>
<evidence type="ECO:0000313" key="17">
    <source>
        <dbReference type="EMBL" id="MDN4593395.1"/>
    </source>
</evidence>
<name>A0ABT8IL02_9BACL</name>
<keyword evidence="7" id="KW-0276">Fatty acid metabolism</keyword>
<dbReference type="PANTHER" id="PTHR11712">
    <property type="entry name" value="POLYKETIDE SYNTHASE-RELATED"/>
    <property type="match status" value="1"/>
</dbReference>
<comment type="pathway">
    <text evidence="1 14">Lipid metabolism; fatty acid biosynthesis.</text>
</comment>
<sequence>MKKRVVITGMGALTPIGQDVTSFWEGLQEGRSGVRSISRFDPTGFPTTIAAEIPDYDPLDHFEAKVARRMSRFAQYGLVAAREAVRHAQLVMDRVDPVRVGVMVGTGSGGLDRIQEEYQKVLQNGSQKLSPYLAPAMLANMASGEIAIALGAKGPSAAVVTACATGSSCIGEAMRMIQYGEADVMIAGGTEAPITPLGLAAFSRIRALSRRNGEPQKACRPFDRNRDGFVAGEGAGVVVLESLEHAVQRGVPILAELIGYGATTDAHHITAPSPDGAVAAEAMDRALTDAGLSPEQVDYINAHGTSTRANDAVETMAIKRVFGEAAYRIPISSIKSMIGHLLGAAGSVELIASVETIRHGVIPPTINCDTPEEGLDLDYVPHTARKRDVQVVMSNSFGFGGHNVSLIVRRWDPRDESLITS</sequence>
<proteinExistence type="inferred from homology"/>
<keyword evidence="5 14" id="KW-0444">Lipid biosynthesis</keyword>
<evidence type="ECO:0000256" key="3">
    <source>
        <dbReference type="ARBA" id="ARBA00012356"/>
    </source>
</evidence>
<evidence type="ECO:0000256" key="5">
    <source>
        <dbReference type="ARBA" id="ARBA00022516"/>
    </source>
</evidence>
<comment type="caution">
    <text evidence="17">The sequence shown here is derived from an EMBL/GenBank/DDBJ whole genome shotgun (WGS) entry which is preliminary data.</text>
</comment>
<gene>
    <name evidence="17" type="primary">fabF</name>
    <name evidence="17" type="ORF">NWF35_05665</name>
</gene>
<evidence type="ECO:0000256" key="15">
    <source>
        <dbReference type="RuleBase" id="RU003694"/>
    </source>
</evidence>